<accession>A0A4Q8M823</accession>
<keyword evidence="1" id="KW-1133">Transmembrane helix</keyword>
<evidence type="ECO:0000313" key="3">
    <source>
        <dbReference type="EMBL" id="TAA46281.1"/>
    </source>
</evidence>
<keyword evidence="2" id="KW-0732">Signal</keyword>
<dbReference type="AlphaFoldDB" id="A0A4Q8M823"/>
<proteinExistence type="predicted"/>
<dbReference type="Proteomes" id="UP000294164">
    <property type="component" value="Unassembled WGS sequence"/>
</dbReference>
<evidence type="ECO:0000256" key="1">
    <source>
        <dbReference type="SAM" id="Phobius"/>
    </source>
</evidence>
<reference evidence="3 4" key="1">
    <citation type="submission" date="2019-02" db="EMBL/GenBank/DDBJ databases">
        <title>WGS of Pseudoxanthomonas species novum from clinical isolates.</title>
        <authorList>
            <person name="Bernier A.-M."/>
            <person name="Bernard K."/>
            <person name="Vachon A."/>
        </authorList>
    </citation>
    <scope>NUCLEOTIDE SEQUENCE [LARGE SCALE GENOMIC DNA]</scope>
    <source>
        <strain evidence="3 4">NML130969</strain>
    </source>
</reference>
<feature type="signal peptide" evidence="2">
    <location>
        <begin position="1"/>
        <end position="37"/>
    </location>
</feature>
<dbReference type="EMBL" id="SHMG01000001">
    <property type="protein sequence ID" value="TAA46281.1"/>
    <property type="molecule type" value="Genomic_DNA"/>
</dbReference>
<evidence type="ECO:0000256" key="2">
    <source>
        <dbReference type="SAM" id="SignalP"/>
    </source>
</evidence>
<protein>
    <submittedName>
        <fullName evidence="3">Uncharacterized protein</fullName>
    </submittedName>
</protein>
<keyword evidence="1" id="KW-0472">Membrane</keyword>
<sequence length="85" mass="8711">METKSNKKKSLKARAKRAFGQLSAFATLATVSAMSMAQSAGDIPDDLASADTFMRTKGLIAVGIAGVITLIGLGVTAAKLPRKGS</sequence>
<name>A0A4Q8M823_9GAMM</name>
<gene>
    <name evidence="3" type="ORF">EA655_00870</name>
</gene>
<feature type="chain" id="PRO_5020929805" evidence="2">
    <location>
        <begin position="38"/>
        <end position="85"/>
    </location>
</feature>
<evidence type="ECO:0000313" key="4">
    <source>
        <dbReference type="Proteomes" id="UP000294164"/>
    </source>
</evidence>
<feature type="transmembrane region" description="Helical" evidence="1">
    <location>
        <begin position="58"/>
        <end position="78"/>
    </location>
</feature>
<organism evidence="3 4">
    <name type="scientific">Pseudoxanthomonas winnipegensis</name>
    <dbReference type="NCBI Taxonomy" id="2480810"/>
    <lineage>
        <taxon>Bacteria</taxon>
        <taxon>Pseudomonadati</taxon>
        <taxon>Pseudomonadota</taxon>
        <taxon>Gammaproteobacteria</taxon>
        <taxon>Lysobacterales</taxon>
        <taxon>Lysobacteraceae</taxon>
        <taxon>Pseudoxanthomonas</taxon>
    </lineage>
</organism>
<dbReference type="RefSeq" id="WP_130533095.1">
    <property type="nucleotide sequence ID" value="NZ_SHMG01000001.1"/>
</dbReference>
<keyword evidence="1" id="KW-0812">Transmembrane</keyword>
<comment type="caution">
    <text evidence="3">The sequence shown here is derived from an EMBL/GenBank/DDBJ whole genome shotgun (WGS) entry which is preliminary data.</text>
</comment>